<sequence length="194" mass="22421">MSIIKECPHCLKQLRACEVEDHIKEIFDFKRYSCTTCSFTSNLKDHADSHIKLSNHTIVEKYYDKEFFNDIIKYNTTLFMNYLSTNRVNTSKVYSTTEKSPVEGSDVKQVNDTIKNDCKFINFGNEQVFSPSNSPVSNNEVLQKVDENDETKITSNDKRYPQSVKKFQYLLSICSEIGNPNTKEIVTILCKINI</sequence>
<evidence type="ECO:0000313" key="1">
    <source>
        <dbReference type="Proteomes" id="UP000046392"/>
    </source>
</evidence>
<evidence type="ECO:0000313" key="2">
    <source>
        <dbReference type="WBParaSite" id="SPAL_0001457700.1"/>
    </source>
</evidence>
<keyword evidence="1" id="KW-1185">Reference proteome</keyword>
<name>A0A0N5C9J4_STREA</name>
<protein>
    <submittedName>
        <fullName evidence="2">C2H2-type domain-containing protein</fullName>
    </submittedName>
</protein>
<dbReference type="WBParaSite" id="SPAL_0001457700.1">
    <property type="protein sequence ID" value="SPAL_0001457700.1"/>
    <property type="gene ID" value="SPAL_0001457700"/>
</dbReference>
<reference evidence="2" key="1">
    <citation type="submission" date="2017-02" db="UniProtKB">
        <authorList>
            <consortium name="WormBaseParasite"/>
        </authorList>
    </citation>
    <scope>IDENTIFICATION</scope>
</reference>
<proteinExistence type="predicted"/>
<dbReference type="AlphaFoldDB" id="A0A0N5C9J4"/>
<dbReference type="Proteomes" id="UP000046392">
    <property type="component" value="Unplaced"/>
</dbReference>
<organism evidence="1 2">
    <name type="scientific">Strongyloides papillosus</name>
    <name type="common">Intestinal threadworm</name>
    <dbReference type="NCBI Taxonomy" id="174720"/>
    <lineage>
        <taxon>Eukaryota</taxon>
        <taxon>Metazoa</taxon>
        <taxon>Ecdysozoa</taxon>
        <taxon>Nematoda</taxon>
        <taxon>Chromadorea</taxon>
        <taxon>Rhabditida</taxon>
        <taxon>Tylenchina</taxon>
        <taxon>Panagrolaimomorpha</taxon>
        <taxon>Strongyloidoidea</taxon>
        <taxon>Strongyloididae</taxon>
        <taxon>Strongyloides</taxon>
    </lineage>
</organism>
<accession>A0A0N5C9J4</accession>